<dbReference type="EMBL" id="DXCX01000015">
    <property type="protein sequence ID" value="HIY72577.1"/>
    <property type="molecule type" value="Genomic_DNA"/>
</dbReference>
<evidence type="ECO:0000259" key="1">
    <source>
        <dbReference type="Pfam" id="PF12804"/>
    </source>
</evidence>
<dbReference type="InterPro" id="IPR029044">
    <property type="entry name" value="Nucleotide-diphossugar_trans"/>
</dbReference>
<dbReference type="InterPro" id="IPR025877">
    <property type="entry name" value="MobA-like_NTP_Trfase"/>
</dbReference>
<dbReference type="CDD" id="cd04182">
    <property type="entry name" value="GT_2_like_f"/>
    <property type="match status" value="1"/>
</dbReference>
<protein>
    <submittedName>
        <fullName evidence="2">Nucleotidyltransferase family protein</fullName>
    </submittedName>
</protein>
<name>A0A9D1Z390_9FIRM</name>
<accession>A0A9D1Z390</accession>
<comment type="caution">
    <text evidence="2">The sequence shown here is derived from an EMBL/GenBank/DDBJ whole genome shotgun (WGS) entry which is preliminary data.</text>
</comment>
<dbReference type="AlphaFoldDB" id="A0A9D1Z390"/>
<sequence>MASGYGRRYGGNKLLTLWEGVPLYRRAFAALPPHLFSPAVVASQYGEILTAAGKAGYLPLLNCHPWEGVAAGIRLGLQAAWRSDGALFAVCDQPNLKTNSIINLINSFLKSPERIHALGWQGRKGNPVIFPKSLYSELMALSGDTGGSAVIRAHRELLTLTEAGDPAELMDVDRPGKG</sequence>
<feature type="domain" description="MobA-like NTP transferase" evidence="1">
    <location>
        <begin position="2"/>
        <end position="155"/>
    </location>
</feature>
<dbReference type="Gene3D" id="3.90.550.10">
    <property type="entry name" value="Spore Coat Polysaccharide Biosynthesis Protein SpsA, Chain A"/>
    <property type="match status" value="1"/>
</dbReference>
<dbReference type="SUPFAM" id="SSF53448">
    <property type="entry name" value="Nucleotide-diphospho-sugar transferases"/>
    <property type="match status" value="1"/>
</dbReference>
<reference evidence="2" key="1">
    <citation type="journal article" date="2021" name="PeerJ">
        <title>Extensive microbial diversity within the chicken gut microbiome revealed by metagenomics and culture.</title>
        <authorList>
            <person name="Gilroy R."/>
            <person name="Ravi A."/>
            <person name="Getino M."/>
            <person name="Pursley I."/>
            <person name="Horton D.L."/>
            <person name="Alikhan N.F."/>
            <person name="Baker D."/>
            <person name="Gharbi K."/>
            <person name="Hall N."/>
            <person name="Watson M."/>
            <person name="Adriaenssens E.M."/>
            <person name="Foster-Nyarko E."/>
            <person name="Jarju S."/>
            <person name="Secka A."/>
            <person name="Antonio M."/>
            <person name="Oren A."/>
            <person name="Chaudhuri R.R."/>
            <person name="La Ragione R."/>
            <person name="Hildebrand F."/>
            <person name="Pallen M.J."/>
        </authorList>
    </citation>
    <scope>NUCLEOTIDE SEQUENCE</scope>
    <source>
        <strain evidence="2">CHK33-7979</strain>
    </source>
</reference>
<evidence type="ECO:0000313" key="3">
    <source>
        <dbReference type="Proteomes" id="UP000886824"/>
    </source>
</evidence>
<dbReference type="PANTHER" id="PTHR43777:SF1">
    <property type="entry name" value="MOLYBDENUM COFACTOR CYTIDYLYLTRANSFERASE"/>
    <property type="match status" value="1"/>
</dbReference>
<reference evidence="2" key="2">
    <citation type="submission" date="2021-04" db="EMBL/GenBank/DDBJ databases">
        <authorList>
            <person name="Gilroy R."/>
        </authorList>
    </citation>
    <scope>NUCLEOTIDE SEQUENCE</scope>
    <source>
        <strain evidence="2">CHK33-7979</strain>
    </source>
</reference>
<dbReference type="PANTHER" id="PTHR43777">
    <property type="entry name" value="MOLYBDENUM COFACTOR CYTIDYLYLTRANSFERASE"/>
    <property type="match status" value="1"/>
</dbReference>
<organism evidence="2 3">
    <name type="scientific">Candidatus Intestinimonas merdavium</name>
    <dbReference type="NCBI Taxonomy" id="2838622"/>
    <lineage>
        <taxon>Bacteria</taxon>
        <taxon>Bacillati</taxon>
        <taxon>Bacillota</taxon>
        <taxon>Clostridia</taxon>
        <taxon>Eubacteriales</taxon>
        <taxon>Intestinimonas</taxon>
    </lineage>
</organism>
<dbReference type="GO" id="GO:0016779">
    <property type="term" value="F:nucleotidyltransferase activity"/>
    <property type="evidence" value="ECO:0007669"/>
    <property type="project" value="UniProtKB-ARBA"/>
</dbReference>
<proteinExistence type="predicted"/>
<evidence type="ECO:0000313" key="2">
    <source>
        <dbReference type="EMBL" id="HIY72577.1"/>
    </source>
</evidence>
<dbReference type="Pfam" id="PF12804">
    <property type="entry name" value="NTP_transf_3"/>
    <property type="match status" value="1"/>
</dbReference>
<gene>
    <name evidence="2" type="ORF">H9826_01200</name>
</gene>
<dbReference type="Proteomes" id="UP000886824">
    <property type="component" value="Unassembled WGS sequence"/>
</dbReference>